<evidence type="ECO:0000259" key="5">
    <source>
        <dbReference type="Pfam" id="PF12867"/>
    </source>
</evidence>
<dbReference type="SUPFAM" id="SSF109854">
    <property type="entry name" value="DinB/YfiT-like putative metalloenzymes"/>
    <property type="match status" value="1"/>
</dbReference>
<accession>A0A0F9L7E6</accession>
<dbReference type="NCBIfam" id="NF009807">
    <property type="entry name" value="PRK13291.1"/>
    <property type="match status" value="1"/>
</dbReference>
<dbReference type="GO" id="GO:0016787">
    <property type="term" value="F:hydrolase activity"/>
    <property type="evidence" value="ECO:0007669"/>
    <property type="project" value="UniProtKB-KW"/>
</dbReference>
<feature type="domain" description="DinB-like" evidence="5">
    <location>
        <begin position="34"/>
        <end position="171"/>
    </location>
</feature>
<dbReference type="AlphaFoldDB" id="A0A0F9L7E6"/>
<dbReference type="InterPro" id="IPR023774">
    <property type="entry name" value="Put_metal_dep_hydrolase_YfiT"/>
</dbReference>
<gene>
    <name evidence="6" type="ORF">LCGC14_1311110</name>
</gene>
<dbReference type="InterPro" id="IPR034660">
    <property type="entry name" value="DinB/YfiT-like"/>
</dbReference>
<dbReference type="Pfam" id="PF12867">
    <property type="entry name" value="DinB_2"/>
    <property type="match status" value="1"/>
</dbReference>
<organism evidence="6">
    <name type="scientific">marine sediment metagenome</name>
    <dbReference type="NCBI Taxonomy" id="412755"/>
    <lineage>
        <taxon>unclassified sequences</taxon>
        <taxon>metagenomes</taxon>
        <taxon>ecological metagenomes</taxon>
    </lineage>
</organism>
<evidence type="ECO:0000256" key="2">
    <source>
        <dbReference type="ARBA" id="ARBA00022723"/>
    </source>
</evidence>
<dbReference type="EMBL" id="LAZR01007739">
    <property type="protein sequence ID" value="KKM83276.1"/>
    <property type="molecule type" value="Genomic_DNA"/>
</dbReference>
<evidence type="ECO:0000256" key="1">
    <source>
        <dbReference type="ARBA" id="ARBA00022490"/>
    </source>
</evidence>
<evidence type="ECO:0000256" key="4">
    <source>
        <dbReference type="ARBA" id="ARBA00022833"/>
    </source>
</evidence>
<keyword evidence="2" id="KW-0479">Metal-binding</keyword>
<name>A0A0F9L7E6_9ZZZZ</name>
<dbReference type="Gene3D" id="1.20.120.450">
    <property type="entry name" value="dinb family like domain"/>
    <property type="match status" value="1"/>
</dbReference>
<keyword evidence="1" id="KW-0963">Cytoplasm</keyword>
<dbReference type="InterPro" id="IPR024775">
    <property type="entry name" value="DinB-like"/>
</dbReference>
<evidence type="ECO:0000256" key="3">
    <source>
        <dbReference type="ARBA" id="ARBA00022801"/>
    </source>
</evidence>
<proteinExistence type="inferred from homology"/>
<comment type="caution">
    <text evidence="6">The sequence shown here is derived from an EMBL/GenBank/DDBJ whole genome shotgun (WGS) entry which is preliminary data.</text>
</comment>
<evidence type="ECO:0000313" key="6">
    <source>
        <dbReference type="EMBL" id="KKM83276.1"/>
    </source>
</evidence>
<protein>
    <recommendedName>
        <fullName evidence="5">DinB-like domain-containing protein</fullName>
    </recommendedName>
</protein>
<sequence length="181" mass="21140">MESEELEQLKYPIGHFEIPENCTDDLIKEWIGSLERLPERLRKLVKNLSQEQLGTPYRPGGWTVRQTVHHIADSHHNSYIRFKWALTEDRPVIKAYDEKAWSDLFDAKSAPIELSLNHLTAVHAKLVYLLRGLSHTHLQRSFIHPDSNIESPLDQNIGRYAWHGNHHYAHIDGLLQREGWN</sequence>
<keyword evidence="4" id="KW-0862">Zinc</keyword>
<dbReference type="HAMAP" id="MF_01256">
    <property type="entry name" value="YfiT_hydrol"/>
    <property type="match status" value="1"/>
</dbReference>
<keyword evidence="3" id="KW-0378">Hydrolase</keyword>
<reference evidence="6" key="1">
    <citation type="journal article" date="2015" name="Nature">
        <title>Complex archaea that bridge the gap between prokaryotes and eukaryotes.</title>
        <authorList>
            <person name="Spang A."/>
            <person name="Saw J.H."/>
            <person name="Jorgensen S.L."/>
            <person name="Zaremba-Niedzwiedzka K."/>
            <person name="Martijn J."/>
            <person name="Lind A.E."/>
            <person name="van Eijk R."/>
            <person name="Schleper C."/>
            <person name="Guy L."/>
            <person name="Ettema T.J."/>
        </authorList>
    </citation>
    <scope>NUCLEOTIDE SEQUENCE</scope>
</reference>
<dbReference type="GO" id="GO:0046872">
    <property type="term" value="F:metal ion binding"/>
    <property type="evidence" value="ECO:0007669"/>
    <property type="project" value="UniProtKB-KW"/>
</dbReference>